<dbReference type="GO" id="GO:0016776">
    <property type="term" value="F:phosphotransferase activity, phosphate group as acceptor"/>
    <property type="evidence" value="ECO:0007669"/>
    <property type="project" value="TreeGrafter"/>
</dbReference>
<dbReference type="InterPro" id="IPR040423">
    <property type="entry name" value="PEA_transferase"/>
</dbReference>
<feature type="transmembrane region" description="Helical" evidence="7">
    <location>
        <begin position="48"/>
        <end position="66"/>
    </location>
</feature>
<comment type="caution">
    <text evidence="9">The sequence shown here is derived from an EMBL/GenBank/DDBJ whole genome shotgun (WGS) entry which is preliminary data.</text>
</comment>
<feature type="domain" description="Sulfatase N-terminal" evidence="8">
    <location>
        <begin position="253"/>
        <end position="543"/>
    </location>
</feature>
<evidence type="ECO:0000256" key="5">
    <source>
        <dbReference type="ARBA" id="ARBA00022989"/>
    </source>
</evidence>
<evidence type="ECO:0000256" key="2">
    <source>
        <dbReference type="ARBA" id="ARBA00022475"/>
    </source>
</evidence>
<dbReference type="Pfam" id="PF00884">
    <property type="entry name" value="Sulfatase"/>
    <property type="match status" value="1"/>
</dbReference>
<dbReference type="PANTHER" id="PTHR30443:SF2">
    <property type="entry name" value="PHOSPHOETHANOLAMINE TRANSFERASE EPTC"/>
    <property type="match status" value="1"/>
</dbReference>
<proteinExistence type="predicted"/>
<protein>
    <recommendedName>
        <fullName evidence="8">Sulfatase N-terminal domain-containing protein</fullName>
    </recommendedName>
</protein>
<dbReference type="InterPro" id="IPR058130">
    <property type="entry name" value="PEA_transf_C"/>
</dbReference>
<feature type="transmembrane region" description="Helical" evidence="7">
    <location>
        <begin position="122"/>
        <end position="143"/>
    </location>
</feature>
<name>A0A2S6Z800_9XANT</name>
<sequence>MFRNFKRERPIACLVFIFLVVVLISPSVYLLFGVDQSAANFGIRDSELITPVILLNILFVLTVVAVCRRAWLAVLVLMPLFLWLPAEIFYLSKYGVPTTAQSFGVISETNLSEALSWLGTSGIWACAACMGWCLLMIVFAVFLYKSDVVWSHWSAKFFASLFPAILLAGWIVQQSATERGENGSNRGGAVWGGVLDESRSDWGEILARSYPLGMFVRIYDYRFQVRLLSLIEKRFKIQKFDAVQNPRAEKRQIFVFVVGESLRPDHLQLNGYARATSPRLLARDVISLKNFVSATPATRTSVPTYFSQQQIGSTLPFQGQSNMLDGFREAGFRTYWLSTQEPFGRFVSPISVIARRADEVKFLNYGGYLARGEYDGAMLMPLRGILEKKEKRAFIVLHTLGAHADYRGRYPESEALFRPVLPASVLSDPWDKDQRVQQINAYDNAVLQIDRFVDQIVKMVEQEGGEGWVFYVSDHGETLFDGACKQSGHGFAASTNYRSAAFFWASSGYRKSHPSKLNYLSNNSLKPTDYRAIMPTLLGLADIDSNRLQKGSGLASSDYSLGSRKVVTEMGVVDFDREMKVLDCAR</sequence>
<dbReference type="AlphaFoldDB" id="A0A2S6Z800"/>
<evidence type="ECO:0000256" key="6">
    <source>
        <dbReference type="ARBA" id="ARBA00023136"/>
    </source>
</evidence>
<organism evidence="9 10">
    <name type="scientific">Xanthomonas arboricola pv. populi</name>
    <dbReference type="NCBI Taxonomy" id="487823"/>
    <lineage>
        <taxon>Bacteria</taxon>
        <taxon>Pseudomonadati</taxon>
        <taxon>Pseudomonadota</taxon>
        <taxon>Gammaproteobacteria</taxon>
        <taxon>Lysobacterales</taxon>
        <taxon>Lysobacteraceae</taxon>
        <taxon>Xanthomonas</taxon>
    </lineage>
</organism>
<dbReference type="Proteomes" id="UP000238270">
    <property type="component" value="Unassembled WGS sequence"/>
</dbReference>
<evidence type="ECO:0000256" key="1">
    <source>
        <dbReference type="ARBA" id="ARBA00004651"/>
    </source>
</evidence>
<keyword evidence="5 7" id="KW-1133">Transmembrane helix</keyword>
<dbReference type="SUPFAM" id="SSF53649">
    <property type="entry name" value="Alkaline phosphatase-like"/>
    <property type="match status" value="1"/>
</dbReference>
<dbReference type="GO" id="GO:0009244">
    <property type="term" value="P:lipopolysaccharide core region biosynthetic process"/>
    <property type="evidence" value="ECO:0007669"/>
    <property type="project" value="TreeGrafter"/>
</dbReference>
<evidence type="ECO:0000256" key="3">
    <source>
        <dbReference type="ARBA" id="ARBA00022679"/>
    </source>
</evidence>
<keyword evidence="3" id="KW-0808">Transferase</keyword>
<dbReference type="GO" id="GO:0005886">
    <property type="term" value="C:plasma membrane"/>
    <property type="evidence" value="ECO:0007669"/>
    <property type="project" value="UniProtKB-SubCell"/>
</dbReference>
<dbReference type="EMBL" id="MIGV01000003">
    <property type="protein sequence ID" value="PPT77886.1"/>
    <property type="molecule type" value="Genomic_DNA"/>
</dbReference>
<gene>
    <name evidence="9" type="ORF">XaplCFBP3122_04375</name>
</gene>
<feature type="transmembrane region" description="Helical" evidence="7">
    <location>
        <begin position="155"/>
        <end position="172"/>
    </location>
</feature>
<dbReference type="PANTHER" id="PTHR30443">
    <property type="entry name" value="INNER MEMBRANE PROTEIN"/>
    <property type="match status" value="1"/>
</dbReference>
<reference evidence="9 10" key="1">
    <citation type="submission" date="2016-08" db="EMBL/GenBank/DDBJ databases">
        <title>Evolution of the type three secretion system and type three effector repertoires in Xanthomonas.</title>
        <authorList>
            <person name="Merda D."/>
            <person name="Briand M."/>
            <person name="Bosis E."/>
            <person name="Rousseau C."/>
            <person name="Portier P."/>
            <person name="Jacques M.-A."/>
            <person name="Fischer-Le Saux M."/>
        </authorList>
    </citation>
    <scope>NUCLEOTIDE SEQUENCE [LARGE SCALE GENOMIC DNA]</scope>
    <source>
        <strain evidence="9 10">CFBP 3122</strain>
    </source>
</reference>
<keyword evidence="6 7" id="KW-0472">Membrane</keyword>
<dbReference type="InterPro" id="IPR000917">
    <property type="entry name" value="Sulfatase_N"/>
</dbReference>
<accession>A0A2S6Z800</accession>
<evidence type="ECO:0000256" key="4">
    <source>
        <dbReference type="ARBA" id="ARBA00022692"/>
    </source>
</evidence>
<evidence type="ECO:0000259" key="8">
    <source>
        <dbReference type="Pfam" id="PF00884"/>
    </source>
</evidence>
<dbReference type="Gene3D" id="3.40.720.10">
    <property type="entry name" value="Alkaline Phosphatase, subunit A"/>
    <property type="match status" value="1"/>
</dbReference>
<keyword evidence="2" id="KW-1003">Cell membrane</keyword>
<dbReference type="RefSeq" id="WP_104597066.1">
    <property type="nucleotide sequence ID" value="NZ_MIGV01000003.1"/>
</dbReference>
<dbReference type="CDD" id="cd16017">
    <property type="entry name" value="LptA"/>
    <property type="match status" value="1"/>
</dbReference>
<dbReference type="InterPro" id="IPR017850">
    <property type="entry name" value="Alkaline_phosphatase_core_sf"/>
</dbReference>
<feature type="transmembrane region" description="Helical" evidence="7">
    <location>
        <begin position="71"/>
        <end position="91"/>
    </location>
</feature>
<comment type="subcellular location">
    <subcellularLocation>
        <location evidence="1">Cell membrane</location>
        <topology evidence="1">Multi-pass membrane protein</topology>
    </subcellularLocation>
</comment>
<keyword evidence="4 7" id="KW-0812">Transmembrane</keyword>
<feature type="transmembrane region" description="Helical" evidence="7">
    <location>
        <begin position="12"/>
        <end position="32"/>
    </location>
</feature>
<evidence type="ECO:0000313" key="10">
    <source>
        <dbReference type="Proteomes" id="UP000238270"/>
    </source>
</evidence>
<evidence type="ECO:0000313" key="9">
    <source>
        <dbReference type="EMBL" id="PPT77886.1"/>
    </source>
</evidence>
<evidence type="ECO:0000256" key="7">
    <source>
        <dbReference type="SAM" id="Phobius"/>
    </source>
</evidence>